<dbReference type="AlphaFoldDB" id="A0A2W1BWJ0"/>
<gene>
    <name evidence="1" type="primary">HaOG202687</name>
    <name evidence="1" type="ORF">B5X24_HaOG202687</name>
</gene>
<dbReference type="Proteomes" id="UP000249218">
    <property type="component" value="Unassembled WGS sequence"/>
</dbReference>
<evidence type="ECO:0000313" key="2">
    <source>
        <dbReference type="Proteomes" id="UP000249218"/>
    </source>
</evidence>
<organism evidence="1 2">
    <name type="scientific">Helicoverpa armigera</name>
    <name type="common">Cotton bollworm</name>
    <name type="synonym">Heliothis armigera</name>
    <dbReference type="NCBI Taxonomy" id="29058"/>
    <lineage>
        <taxon>Eukaryota</taxon>
        <taxon>Metazoa</taxon>
        <taxon>Ecdysozoa</taxon>
        <taxon>Arthropoda</taxon>
        <taxon>Hexapoda</taxon>
        <taxon>Insecta</taxon>
        <taxon>Pterygota</taxon>
        <taxon>Neoptera</taxon>
        <taxon>Endopterygota</taxon>
        <taxon>Lepidoptera</taxon>
        <taxon>Glossata</taxon>
        <taxon>Ditrysia</taxon>
        <taxon>Noctuoidea</taxon>
        <taxon>Noctuidae</taxon>
        <taxon>Heliothinae</taxon>
        <taxon>Helicoverpa</taxon>
    </lineage>
</organism>
<reference evidence="1 2" key="1">
    <citation type="journal article" date="2017" name="BMC Biol.">
        <title>Genomic innovations, transcriptional plasticity and gene loss underlying the evolution and divergence of two highly polyphagous and invasive Helicoverpa pest species.</title>
        <authorList>
            <person name="Pearce S.L."/>
            <person name="Clarke D.F."/>
            <person name="East P.D."/>
            <person name="Elfekih S."/>
            <person name="Gordon K.H."/>
            <person name="Jermiin L.S."/>
            <person name="McGaughran A."/>
            <person name="Oakeshott J.G."/>
            <person name="Papanikolaou A."/>
            <person name="Perera O.P."/>
            <person name="Rane R.V."/>
            <person name="Richards S."/>
            <person name="Tay W.T."/>
            <person name="Walsh T.K."/>
            <person name="Anderson A."/>
            <person name="Anderson C.J."/>
            <person name="Asgari S."/>
            <person name="Board P.G."/>
            <person name="Bretschneider A."/>
            <person name="Campbell P.M."/>
            <person name="Chertemps T."/>
            <person name="Christeller J.T."/>
            <person name="Coppin C.W."/>
            <person name="Downes S.J."/>
            <person name="Duan G."/>
            <person name="Farnsworth C.A."/>
            <person name="Good R.T."/>
            <person name="Han L.B."/>
            <person name="Han Y.C."/>
            <person name="Hatje K."/>
            <person name="Horne I."/>
            <person name="Huang Y.P."/>
            <person name="Hughes D.S."/>
            <person name="Jacquin-Joly E."/>
            <person name="James W."/>
            <person name="Jhangiani S."/>
            <person name="Kollmar M."/>
            <person name="Kuwar S.S."/>
            <person name="Li S."/>
            <person name="Liu N.Y."/>
            <person name="Maibeche M.T."/>
            <person name="Miller J.R."/>
            <person name="Montagne N."/>
            <person name="Perry T."/>
            <person name="Qu J."/>
            <person name="Song S.V."/>
            <person name="Sutton G.G."/>
            <person name="Vogel H."/>
            <person name="Walenz B.P."/>
            <person name="Xu W."/>
            <person name="Zhang H.J."/>
            <person name="Zou Z."/>
            <person name="Batterham P."/>
            <person name="Edwards O.R."/>
            <person name="Feyereisen R."/>
            <person name="Gibbs R.A."/>
            <person name="Heckel D.G."/>
            <person name="McGrath A."/>
            <person name="Robin C."/>
            <person name="Scherer S.E."/>
            <person name="Worley K.C."/>
            <person name="Wu Y.D."/>
        </authorList>
    </citation>
    <scope>NUCLEOTIDE SEQUENCE [LARGE SCALE GENOMIC DNA]</scope>
    <source>
        <strain evidence="1">Harm_GR_Male_#8</strain>
        <tissue evidence="1">Whole organism</tissue>
    </source>
</reference>
<name>A0A2W1BWJ0_HELAM</name>
<accession>A0A2W1BWJ0</accession>
<dbReference type="EMBL" id="KZ149914">
    <property type="protein sequence ID" value="PZC78015.1"/>
    <property type="molecule type" value="Genomic_DNA"/>
</dbReference>
<proteinExistence type="predicted"/>
<sequence length="145" mass="16035">MSNTSVIKHDKAREYKKIVDELTIMQVDMTTLTETIKLFSDRIFAEDYNHCYEDIEEASVTDVGIGDALETATSALSDTELARRILKLTITGTPTEAVQLAEQQVGVATSPRHKLVLRVYLRPRASEVFYIIDPGSSQAAGLLSS</sequence>
<evidence type="ECO:0000313" key="1">
    <source>
        <dbReference type="EMBL" id="PZC78015.1"/>
    </source>
</evidence>
<protein>
    <submittedName>
        <fullName evidence="1">Uncharacterized protein</fullName>
    </submittedName>
</protein>
<keyword evidence="2" id="KW-1185">Reference proteome</keyword>